<evidence type="ECO:0000313" key="4">
    <source>
        <dbReference type="Proteomes" id="UP000433309"/>
    </source>
</evidence>
<dbReference type="Gene3D" id="3.30.470.20">
    <property type="entry name" value="ATP-grasp fold, B domain"/>
    <property type="match status" value="1"/>
</dbReference>
<keyword evidence="1" id="KW-0067">ATP-binding</keyword>
<dbReference type="Proteomes" id="UP000433309">
    <property type="component" value="Unassembled WGS sequence"/>
</dbReference>
<dbReference type="AlphaFoldDB" id="A0A6I2L482"/>
<dbReference type="Gene3D" id="3.30.1490.20">
    <property type="entry name" value="ATP-grasp fold, A domain"/>
    <property type="match status" value="1"/>
</dbReference>
<comment type="caution">
    <text evidence="3">The sequence shown here is derived from an EMBL/GenBank/DDBJ whole genome shotgun (WGS) entry which is preliminary data.</text>
</comment>
<keyword evidence="4" id="KW-1185">Reference proteome</keyword>
<protein>
    <submittedName>
        <fullName evidence="3">ATP-grasp domain-containing protein</fullName>
    </submittedName>
</protein>
<organism evidence="3 4">
    <name type="scientific">Duganella guangzhouensis</name>
    <dbReference type="NCBI Taxonomy" id="2666084"/>
    <lineage>
        <taxon>Bacteria</taxon>
        <taxon>Pseudomonadati</taxon>
        <taxon>Pseudomonadota</taxon>
        <taxon>Betaproteobacteria</taxon>
        <taxon>Burkholderiales</taxon>
        <taxon>Oxalobacteraceae</taxon>
        <taxon>Telluria group</taxon>
        <taxon>Duganella</taxon>
    </lineage>
</organism>
<dbReference type="InterPro" id="IPR011761">
    <property type="entry name" value="ATP-grasp"/>
</dbReference>
<dbReference type="EMBL" id="WKJK01000006">
    <property type="protein sequence ID" value="MRW91049.1"/>
    <property type="molecule type" value="Genomic_DNA"/>
</dbReference>
<dbReference type="GO" id="GO:0046872">
    <property type="term" value="F:metal ion binding"/>
    <property type="evidence" value="ECO:0007669"/>
    <property type="project" value="InterPro"/>
</dbReference>
<feature type="domain" description="ATP-grasp" evidence="2">
    <location>
        <begin position="117"/>
        <end position="288"/>
    </location>
</feature>
<gene>
    <name evidence="3" type="ORF">GJ699_13720</name>
</gene>
<dbReference type="Pfam" id="PF15632">
    <property type="entry name" value="ATPgrasp_Ter"/>
    <property type="match status" value="1"/>
</dbReference>
<dbReference type="GO" id="GO:0005524">
    <property type="term" value="F:ATP binding"/>
    <property type="evidence" value="ECO:0007669"/>
    <property type="project" value="UniProtKB-UniRule"/>
</dbReference>
<evidence type="ECO:0000256" key="1">
    <source>
        <dbReference type="PROSITE-ProRule" id="PRU00409"/>
    </source>
</evidence>
<sequence>MTTVKVRNVLVFPAGTEIGLEIYRALQHCKEVKLFGAGQAVSNHGYFAYPTYHEVPSINEDGWLEQLNALCQALAIDYILPAYDDVIVALARAQDQGRLAATVISSPLQACEITRSKSATYRALADVVAVPAVYPHADAVPAYPVFLKPDRGQGSFGISLAQSRLQLEAAQAKVADTIICEYLPGEEYTIDCFSDRERGLLFARARSRRRTRNGISVNTHTEQLDGIEDMAAGIGARLGLRGAWFFQLKRASDGRLVLLEVAPRIAGAMATHRMMGVNFPLLSIFEHERLPLSLLLNPGPIEMDRALGNRYRHQLKFSTAYIDLDDTLLLNDKVNTALVQFIFQCVNQGKPVKLITRHAQDLQQTLARHRLAGLFDEVIHLRLKEKKSAHISEPDAIFIDDSFAERRDVAAVCGIPTFDCSMLELLVDSMEALRT</sequence>
<evidence type="ECO:0000259" key="2">
    <source>
        <dbReference type="PROSITE" id="PS50975"/>
    </source>
</evidence>
<proteinExistence type="predicted"/>
<dbReference type="InterPro" id="IPR013815">
    <property type="entry name" value="ATP_grasp_subdomain_1"/>
</dbReference>
<name>A0A6I2L482_9BURK</name>
<dbReference type="Gene3D" id="3.40.50.20">
    <property type="match status" value="1"/>
</dbReference>
<evidence type="ECO:0000313" key="3">
    <source>
        <dbReference type="EMBL" id="MRW91049.1"/>
    </source>
</evidence>
<keyword evidence="1" id="KW-0547">Nucleotide-binding</keyword>
<accession>A0A6I2L482</accession>
<dbReference type="SUPFAM" id="SSF56059">
    <property type="entry name" value="Glutathione synthetase ATP-binding domain-like"/>
    <property type="match status" value="1"/>
</dbReference>
<dbReference type="PROSITE" id="PS50975">
    <property type="entry name" value="ATP_GRASP"/>
    <property type="match status" value="1"/>
</dbReference>
<reference evidence="3 4" key="1">
    <citation type="submission" date="2019-11" db="EMBL/GenBank/DDBJ databases">
        <title>Novel species isolated from a subtropical stream in China.</title>
        <authorList>
            <person name="Lu H."/>
        </authorList>
    </citation>
    <scope>NUCLEOTIDE SEQUENCE [LARGE SCALE GENOMIC DNA]</scope>
    <source>
        <strain evidence="3 4">FT80W</strain>
    </source>
</reference>
<dbReference type="RefSeq" id="WP_154377067.1">
    <property type="nucleotide sequence ID" value="NZ_WKJK01000006.1"/>
</dbReference>